<gene>
    <name evidence="1" type="ORF">P167DRAFT_580237</name>
</gene>
<dbReference type="Proteomes" id="UP000277580">
    <property type="component" value="Unassembled WGS sequence"/>
</dbReference>
<dbReference type="EMBL" id="ML119250">
    <property type="protein sequence ID" value="RPB06641.1"/>
    <property type="molecule type" value="Genomic_DNA"/>
</dbReference>
<sequence>MGNENINYYNERSCFTLLIAHGYLRIYGYTVKYVIEEELELEEESQLTETRSPENRTEEECYQSQGRIWMSDDQLLVLREACSNGWPILAELKSKIDEDTVSERIEQDRYRNRIREIISNYGRNPLLASFRRPGRTSRRSGRRVNVVREQLNRQVDSAPTGYYTEASASLAALIFEGFAGNHRRTLETQMEEEGDDSRVFYALGVKVIALAVIVEFIKEDLEISKAAARVVLQSQNGMEYGRWVAYEEIYESMQRSKRIRSQTMSKQ</sequence>
<keyword evidence="2" id="KW-1185">Reference proteome</keyword>
<dbReference type="AlphaFoldDB" id="A0A3N4KE14"/>
<reference evidence="1 2" key="1">
    <citation type="journal article" date="2018" name="Nat. Ecol. Evol.">
        <title>Pezizomycetes genomes reveal the molecular basis of ectomycorrhizal truffle lifestyle.</title>
        <authorList>
            <person name="Murat C."/>
            <person name="Payen T."/>
            <person name="Noel B."/>
            <person name="Kuo A."/>
            <person name="Morin E."/>
            <person name="Chen J."/>
            <person name="Kohler A."/>
            <person name="Krizsan K."/>
            <person name="Balestrini R."/>
            <person name="Da Silva C."/>
            <person name="Montanini B."/>
            <person name="Hainaut M."/>
            <person name="Levati E."/>
            <person name="Barry K.W."/>
            <person name="Belfiori B."/>
            <person name="Cichocki N."/>
            <person name="Clum A."/>
            <person name="Dockter R.B."/>
            <person name="Fauchery L."/>
            <person name="Guy J."/>
            <person name="Iotti M."/>
            <person name="Le Tacon F."/>
            <person name="Lindquist E.A."/>
            <person name="Lipzen A."/>
            <person name="Malagnac F."/>
            <person name="Mello A."/>
            <person name="Molinier V."/>
            <person name="Miyauchi S."/>
            <person name="Poulain J."/>
            <person name="Riccioni C."/>
            <person name="Rubini A."/>
            <person name="Sitrit Y."/>
            <person name="Splivallo R."/>
            <person name="Traeger S."/>
            <person name="Wang M."/>
            <person name="Zifcakova L."/>
            <person name="Wipf D."/>
            <person name="Zambonelli A."/>
            <person name="Paolocci F."/>
            <person name="Nowrousian M."/>
            <person name="Ottonello S."/>
            <person name="Baldrian P."/>
            <person name="Spatafora J.W."/>
            <person name="Henrissat B."/>
            <person name="Nagy L.G."/>
            <person name="Aury J.M."/>
            <person name="Wincker P."/>
            <person name="Grigoriev I.V."/>
            <person name="Bonfante P."/>
            <person name="Martin F.M."/>
        </authorList>
    </citation>
    <scope>NUCLEOTIDE SEQUENCE [LARGE SCALE GENOMIC DNA]</scope>
    <source>
        <strain evidence="1 2">CCBAS932</strain>
    </source>
</reference>
<evidence type="ECO:0000313" key="2">
    <source>
        <dbReference type="Proteomes" id="UP000277580"/>
    </source>
</evidence>
<organism evidence="1 2">
    <name type="scientific">Morchella conica CCBAS932</name>
    <dbReference type="NCBI Taxonomy" id="1392247"/>
    <lineage>
        <taxon>Eukaryota</taxon>
        <taxon>Fungi</taxon>
        <taxon>Dikarya</taxon>
        <taxon>Ascomycota</taxon>
        <taxon>Pezizomycotina</taxon>
        <taxon>Pezizomycetes</taxon>
        <taxon>Pezizales</taxon>
        <taxon>Morchellaceae</taxon>
        <taxon>Morchella</taxon>
    </lineage>
</organism>
<proteinExistence type="predicted"/>
<protein>
    <submittedName>
        <fullName evidence="1">Uncharacterized protein</fullName>
    </submittedName>
</protein>
<name>A0A3N4KE14_9PEZI</name>
<evidence type="ECO:0000313" key="1">
    <source>
        <dbReference type="EMBL" id="RPB06641.1"/>
    </source>
</evidence>
<dbReference type="InParanoid" id="A0A3N4KE14"/>
<accession>A0A3N4KE14</accession>